<comment type="caution">
    <text evidence="2">The sequence shown here is derived from an EMBL/GenBank/DDBJ whole genome shotgun (WGS) entry which is preliminary data.</text>
</comment>
<dbReference type="RefSeq" id="WP_282591565.1">
    <property type="nucleotide sequence ID" value="NZ_JAPAAF010000010.1"/>
</dbReference>
<reference evidence="2" key="1">
    <citation type="submission" date="2022-10" db="EMBL/GenBank/DDBJ databases">
        <title>Gaoshiqiia sediminis gen. nov., sp. nov., isolated from coastal sediment.</title>
        <authorList>
            <person name="Yu W.X."/>
            <person name="Mu D.S."/>
            <person name="Du J.Z."/>
            <person name="Liang Y.Q."/>
        </authorList>
    </citation>
    <scope>NUCLEOTIDE SEQUENCE</scope>
    <source>
        <strain evidence="2">A06</strain>
    </source>
</reference>
<sequence>MLKQNISVISGGPGFGKTQTIRELANLGYRTGSEFARELIQQQLQSGGDMLPWKNIKAFQSEILNRRIGFYQSVGEHELAFCDRAIPDQLAFARFRGFEPSALLWKSARLYRYAETVFVAPPWREIYTTDQTRNENFEEACLLHQYICDTYLELGYQLTELPLTDTASRARFIIDQLKLQNK</sequence>
<dbReference type="AlphaFoldDB" id="A0AA41YB87"/>
<dbReference type="InterPro" id="IPR027417">
    <property type="entry name" value="P-loop_NTPase"/>
</dbReference>
<dbReference type="Pfam" id="PF13521">
    <property type="entry name" value="AAA_28"/>
    <property type="match status" value="1"/>
</dbReference>
<proteinExistence type="predicted"/>
<keyword evidence="3" id="KW-1185">Reference proteome</keyword>
<gene>
    <name evidence="2" type="ORF">N2K84_09505</name>
</gene>
<name>A0AA41YB87_9BACT</name>
<evidence type="ECO:0000313" key="2">
    <source>
        <dbReference type="EMBL" id="MCW0482963.1"/>
    </source>
</evidence>
<dbReference type="Proteomes" id="UP001163821">
    <property type="component" value="Unassembled WGS sequence"/>
</dbReference>
<dbReference type="SUPFAM" id="SSF52540">
    <property type="entry name" value="P-loop containing nucleoside triphosphate hydrolases"/>
    <property type="match status" value="1"/>
</dbReference>
<evidence type="ECO:0000313" key="3">
    <source>
        <dbReference type="Proteomes" id="UP001163821"/>
    </source>
</evidence>
<dbReference type="EMBL" id="JAPAAF010000010">
    <property type="protein sequence ID" value="MCW0482963.1"/>
    <property type="molecule type" value="Genomic_DNA"/>
</dbReference>
<dbReference type="InterPro" id="IPR038727">
    <property type="entry name" value="NadR/Ttd14_AAA_dom"/>
</dbReference>
<accession>A0AA41YB87</accession>
<protein>
    <submittedName>
        <fullName evidence="2">AAA family ATPase</fullName>
    </submittedName>
</protein>
<evidence type="ECO:0000259" key="1">
    <source>
        <dbReference type="Pfam" id="PF13521"/>
    </source>
</evidence>
<feature type="domain" description="NadR/Ttd14 AAA" evidence="1">
    <location>
        <begin position="8"/>
        <end position="169"/>
    </location>
</feature>
<dbReference type="Gene3D" id="3.40.50.300">
    <property type="entry name" value="P-loop containing nucleotide triphosphate hydrolases"/>
    <property type="match status" value="1"/>
</dbReference>
<organism evidence="2 3">
    <name type="scientific">Gaoshiqia sediminis</name>
    <dbReference type="NCBI Taxonomy" id="2986998"/>
    <lineage>
        <taxon>Bacteria</taxon>
        <taxon>Pseudomonadati</taxon>
        <taxon>Bacteroidota</taxon>
        <taxon>Bacteroidia</taxon>
        <taxon>Marinilabiliales</taxon>
        <taxon>Prolixibacteraceae</taxon>
        <taxon>Gaoshiqia</taxon>
    </lineage>
</organism>